<reference evidence="20" key="1">
    <citation type="submission" date="2021-02" db="EMBL/GenBank/DDBJ databases">
        <authorList>
            <person name="Nowell W R."/>
        </authorList>
    </citation>
    <scope>NUCLEOTIDE SEQUENCE</scope>
</reference>
<evidence type="ECO:0000313" key="20">
    <source>
        <dbReference type="EMBL" id="CAF1360473.1"/>
    </source>
</evidence>
<evidence type="ECO:0000256" key="16">
    <source>
        <dbReference type="ARBA" id="ARBA00057299"/>
    </source>
</evidence>
<evidence type="ECO:0000256" key="10">
    <source>
        <dbReference type="ARBA" id="ARBA00022801"/>
    </source>
</evidence>
<dbReference type="PRINTS" id="PR00765">
    <property type="entry name" value="CRBOXYPTASEA"/>
</dbReference>
<protein>
    <recommendedName>
        <fullName evidence="19">Peptidase M14 domain-containing protein</fullName>
    </recommendedName>
</protein>
<dbReference type="InterPro" id="IPR003146">
    <property type="entry name" value="M14A_act_pep"/>
</dbReference>
<feature type="active site" description="Proton donor/acceptor" evidence="17">
    <location>
        <position position="407"/>
    </location>
</feature>
<feature type="domain" description="Peptidase M14" evidence="19">
    <location>
        <begin position="126"/>
        <end position="441"/>
    </location>
</feature>
<dbReference type="Gene3D" id="3.40.630.10">
    <property type="entry name" value="Zn peptidases"/>
    <property type="match status" value="1"/>
</dbReference>
<keyword evidence="6" id="KW-0121">Carboxypeptidase</keyword>
<dbReference type="PANTHER" id="PTHR11705:SF143">
    <property type="entry name" value="SLL0236 PROTEIN"/>
    <property type="match status" value="1"/>
</dbReference>
<keyword evidence="13" id="KW-0482">Metalloprotease</keyword>
<evidence type="ECO:0000256" key="4">
    <source>
        <dbReference type="ARBA" id="ARBA00005988"/>
    </source>
</evidence>
<evidence type="ECO:0000256" key="18">
    <source>
        <dbReference type="SAM" id="SignalP"/>
    </source>
</evidence>
<feature type="signal peptide" evidence="18">
    <location>
        <begin position="1"/>
        <end position="21"/>
    </location>
</feature>
<proteinExistence type="inferred from homology"/>
<dbReference type="Pfam" id="PF00246">
    <property type="entry name" value="Peptidase_M14"/>
    <property type="match status" value="1"/>
</dbReference>
<evidence type="ECO:0000256" key="2">
    <source>
        <dbReference type="ARBA" id="ARBA00003091"/>
    </source>
</evidence>
<dbReference type="CDD" id="cd03860">
    <property type="entry name" value="M14_CP_A-B_like"/>
    <property type="match status" value="1"/>
</dbReference>
<dbReference type="SUPFAM" id="SSF54897">
    <property type="entry name" value="Protease propeptides/inhibitors"/>
    <property type="match status" value="1"/>
</dbReference>
<evidence type="ECO:0000259" key="19">
    <source>
        <dbReference type="PROSITE" id="PS52035"/>
    </source>
</evidence>
<dbReference type="PANTHER" id="PTHR11705">
    <property type="entry name" value="PROTEASE FAMILY M14 CARBOXYPEPTIDASE A,B"/>
    <property type="match status" value="1"/>
</dbReference>
<sequence>MLALSFVGLLLLVTLSIDVNAYKSYSQHQLWRLNVTTDEQVKGLTDLRRKAYESNINFWSEDIRINIPVDVSIGPKSIRDLHEYLVLNKIDYDVIMKDIGSLIDGQKLLHQLRPSNLIANDFAYDKYHPLDEIHSWIDTMVQTYPSLATSFITYPSLATSFIVGQSYETRTIKGLKISSNKRAVKRDGTPINKKKAIWWDGGIHSREWISPATNIYIAYALLSNYGKDATITHFVDQFDYYILPVFNVDGYVYTWTKDRLWRKTRSKTSNPRCFGADPNRNWDYHWCEAGASHDPCDDTYCGSKAFSEVETAQVAQFISDHGDTIVHYINFHSYSQYWMSPWGYTTTKPAQFKLQDDGSAVAVQALGAVFGTKYVHGSIATVIYVSSGSSADWTYGKVNITFSYGVELRDTGKYGFLLPEDQIIPTGQETLAGELALLRYIEEHVYENDF</sequence>
<keyword evidence="14" id="KW-0865">Zymogen</keyword>
<keyword evidence="8" id="KW-0479">Metal-binding</keyword>
<dbReference type="Proteomes" id="UP000663852">
    <property type="component" value="Unassembled WGS sequence"/>
</dbReference>
<evidence type="ECO:0000256" key="6">
    <source>
        <dbReference type="ARBA" id="ARBA00022645"/>
    </source>
</evidence>
<keyword evidence="12" id="KW-0843">Virulence</keyword>
<keyword evidence="10" id="KW-0378">Hydrolase</keyword>
<evidence type="ECO:0000256" key="7">
    <source>
        <dbReference type="ARBA" id="ARBA00022670"/>
    </source>
</evidence>
<comment type="subcellular location">
    <subcellularLocation>
        <location evidence="3">Secreted</location>
    </subcellularLocation>
</comment>
<dbReference type="OrthoDB" id="3626597at2759"/>
<evidence type="ECO:0000256" key="8">
    <source>
        <dbReference type="ARBA" id="ARBA00022723"/>
    </source>
</evidence>
<feature type="chain" id="PRO_5032971774" description="Peptidase M14 domain-containing protein" evidence="18">
    <location>
        <begin position="22"/>
        <end position="450"/>
    </location>
</feature>
<comment type="similarity">
    <text evidence="4 17">Belongs to the peptidase M14 family.</text>
</comment>
<dbReference type="Pfam" id="PF02244">
    <property type="entry name" value="Propep_M14"/>
    <property type="match status" value="1"/>
</dbReference>
<comment type="cofactor">
    <cofactor evidence="1">
        <name>Zn(2+)</name>
        <dbReference type="ChEBI" id="CHEBI:29105"/>
    </cofactor>
</comment>
<dbReference type="GO" id="GO:0008270">
    <property type="term" value="F:zinc ion binding"/>
    <property type="evidence" value="ECO:0007669"/>
    <property type="project" value="InterPro"/>
</dbReference>
<evidence type="ECO:0000256" key="5">
    <source>
        <dbReference type="ARBA" id="ARBA00022525"/>
    </source>
</evidence>
<evidence type="ECO:0000256" key="13">
    <source>
        <dbReference type="ARBA" id="ARBA00023049"/>
    </source>
</evidence>
<gene>
    <name evidence="20" type="ORF">EDS130_LOCUS33792</name>
</gene>
<dbReference type="GO" id="GO:0004181">
    <property type="term" value="F:metallocarboxypeptidase activity"/>
    <property type="evidence" value="ECO:0007669"/>
    <property type="project" value="InterPro"/>
</dbReference>
<dbReference type="SUPFAM" id="SSF53187">
    <property type="entry name" value="Zn-dependent exopeptidases"/>
    <property type="match status" value="1"/>
</dbReference>
<accession>A0A815I482</accession>
<evidence type="ECO:0000256" key="12">
    <source>
        <dbReference type="ARBA" id="ARBA00023026"/>
    </source>
</evidence>
<evidence type="ECO:0000256" key="1">
    <source>
        <dbReference type="ARBA" id="ARBA00001947"/>
    </source>
</evidence>
<dbReference type="Gene3D" id="3.30.70.340">
    <property type="entry name" value="Metallocarboxypeptidase-like"/>
    <property type="match status" value="1"/>
</dbReference>
<dbReference type="SMART" id="SM00631">
    <property type="entry name" value="Zn_pept"/>
    <property type="match status" value="1"/>
</dbReference>
<keyword evidence="15" id="KW-1015">Disulfide bond</keyword>
<dbReference type="InterPro" id="IPR000834">
    <property type="entry name" value="Peptidase_M14"/>
</dbReference>
<keyword evidence="7" id="KW-0645">Protease</keyword>
<keyword evidence="9 18" id="KW-0732">Signal</keyword>
<dbReference type="InterPro" id="IPR036990">
    <property type="entry name" value="M14A-like_propep"/>
</dbReference>
<comment type="function">
    <text evidence="16">Involved in the digestion of the blood meal.</text>
</comment>
<evidence type="ECO:0000256" key="3">
    <source>
        <dbReference type="ARBA" id="ARBA00004613"/>
    </source>
</evidence>
<dbReference type="AlphaFoldDB" id="A0A815I482"/>
<keyword evidence="5" id="KW-0964">Secreted</keyword>
<evidence type="ECO:0000256" key="9">
    <source>
        <dbReference type="ARBA" id="ARBA00022729"/>
    </source>
</evidence>
<dbReference type="PROSITE" id="PS52035">
    <property type="entry name" value="PEPTIDASE_M14"/>
    <property type="match status" value="1"/>
</dbReference>
<comment type="function">
    <text evidence="2">Extracellular metalloprotease that contributes to pathogenicity.</text>
</comment>
<organism evidence="20 21">
    <name type="scientific">Adineta ricciae</name>
    <name type="common">Rotifer</name>
    <dbReference type="NCBI Taxonomy" id="249248"/>
    <lineage>
        <taxon>Eukaryota</taxon>
        <taxon>Metazoa</taxon>
        <taxon>Spiralia</taxon>
        <taxon>Gnathifera</taxon>
        <taxon>Rotifera</taxon>
        <taxon>Eurotatoria</taxon>
        <taxon>Bdelloidea</taxon>
        <taxon>Adinetida</taxon>
        <taxon>Adinetidae</taxon>
        <taxon>Adineta</taxon>
    </lineage>
</organism>
<dbReference type="GO" id="GO:0006508">
    <property type="term" value="P:proteolysis"/>
    <property type="evidence" value="ECO:0007669"/>
    <property type="project" value="UniProtKB-KW"/>
</dbReference>
<comment type="caution">
    <text evidence="20">The sequence shown here is derived from an EMBL/GenBank/DDBJ whole genome shotgun (WGS) entry which is preliminary data.</text>
</comment>
<evidence type="ECO:0000256" key="17">
    <source>
        <dbReference type="PROSITE-ProRule" id="PRU01379"/>
    </source>
</evidence>
<dbReference type="EMBL" id="CAJNOJ010000274">
    <property type="protein sequence ID" value="CAF1360473.1"/>
    <property type="molecule type" value="Genomic_DNA"/>
</dbReference>
<dbReference type="GO" id="GO:0005615">
    <property type="term" value="C:extracellular space"/>
    <property type="evidence" value="ECO:0007669"/>
    <property type="project" value="TreeGrafter"/>
</dbReference>
<evidence type="ECO:0000256" key="11">
    <source>
        <dbReference type="ARBA" id="ARBA00022833"/>
    </source>
</evidence>
<dbReference type="FunFam" id="3.40.630.10:FF:000040">
    <property type="entry name" value="zinc carboxypeptidase"/>
    <property type="match status" value="1"/>
</dbReference>
<keyword evidence="11" id="KW-0862">Zinc</keyword>
<name>A0A815I482_ADIRI</name>
<evidence type="ECO:0000256" key="14">
    <source>
        <dbReference type="ARBA" id="ARBA00023145"/>
    </source>
</evidence>
<evidence type="ECO:0000313" key="21">
    <source>
        <dbReference type="Proteomes" id="UP000663852"/>
    </source>
</evidence>
<evidence type="ECO:0000256" key="15">
    <source>
        <dbReference type="ARBA" id="ARBA00023157"/>
    </source>
</evidence>